<dbReference type="GO" id="GO:0016020">
    <property type="term" value="C:membrane"/>
    <property type="evidence" value="ECO:0007669"/>
    <property type="project" value="UniProtKB-SubCell"/>
</dbReference>
<evidence type="ECO:0000256" key="3">
    <source>
        <dbReference type="ARBA" id="ARBA00022989"/>
    </source>
</evidence>
<keyword evidence="2 5" id="KW-0812">Transmembrane</keyword>
<keyword evidence="4 5" id="KW-0472">Membrane</keyword>
<dbReference type="WBParaSite" id="PgB07_g033_t01">
    <property type="protein sequence ID" value="PgB07_g033_t01"/>
    <property type="gene ID" value="PgB07_g033"/>
</dbReference>
<evidence type="ECO:0000313" key="7">
    <source>
        <dbReference type="WBParaSite" id="PgB07_g033_t01"/>
    </source>
</evidence>
<protein>
    <submittedName>
        <fullName evidence="7">Tetraspanin</fullName>
    </submittedName>
</protein>
<name>A0A914ZL93_PARUN</name>
<reference evidence="7" key="1">
    <citation type="submission" date="2022-11" db="UniProtKB">
        <authorList>
            <consortium name="WormBaseParasite"/>
        </authorList>
    </citation>
    <scope>IDENTIFICATION</scope>
</reference>
<dbReference type="AlphaFoldDB" id="A0A914ZL93"/>
<dbReference type="SUPFAM" id="SSF48652">
    <property type="entry name" value="Tetraspanin"/>
    <property type="match status" value="1"/>
</dbReference>
<comment type="subcellular location">
    <subcellularLocation>
        <location evidence="1">Membrane</location>
        <topology evidence="1">Multi-pass membrane protein</topology>
    </subcellularLocation>
</comment>
<feature type="transmembrane region" description="Helical" evidence="5">
    <location>
        <begin position="54"/>
        <end position="74"/>
    </location>
</feature>
<keyword evidence="3 5" id="KW-1133">Transmembrane helix</keyword>
<evidence type="ECO:0000313" key="6">
    <source>
        <dbReference type="Proteomes" id="UP000887569"/>
    </source>
</evidence>
<dbReference type="InterPro" id="IPR008952">
    <property type="entry name" value="Tetraspanin_EC2_sf"/>
</dbReference>
<dbReference type="Pfam" id="PF00335">
    <property type="entry name" value="Tetraspanin"/>
    <property type="match status" value="1"/>
</dbReference>
<feature type="transmembrane region" description="Helical" evidence="5">
    <location>
        <begin position="12"/>
        <end position="34"/>
    </location>
</feature>
<evidence type="ECO:0000256" key="2">
    <source>
        <dbReference type="ARBA" id="ARBA00022692"/>
    </source>
</evidence>
<organism evidence="6 7">
    <name type="scientific">Parascaris univalens</name>
    <name type="common">Nematode worm</name>
    <dbReference type="NCBI Taxonomy" id="6257"/>
    <lineage>
        <taxon>Eukaryota</taxon>
        <taxon>Metazoa</taxon>
        <taxon>Ecdysozoa</taxon>
        <taxon>Nematoda</taxon>
        <taxon>Chromadorea</taxon>
        <taxon>Rhabditida</taxon>
        <taxon>Spirurina</taxon>
        <taxon>Ascaridomorpha</taxon>
        <taxon>Ascaridoidea</taxon>
        <taxon>Ascarididae</taxon>
        <taxon>Parascaris</taxon>
    </lineage>
</organism>
<dbReference type="Proteomes" id="UP000887569">
    <property type="component" value="Unplaced"/>
</dbReference>
<evidence type="ECO:0000256" key="4">
    <source>
        <dbReference type="ARBA" id="ARBA00023136"/>
    </source>
</evidence>
<accession>A0A914ZL93</accession>
<keyword evidence="6" id="KW-1185">Reference proteome</keyword>
<feature type="transmembrane region" description="Helical" evidence="5">
    <location>
        <begin position="271"/>
        <end position="293"/>
    </location>
</feature>
<feature type="transmembrane region" description="Helical" evidence="5">
    <location>
        <begin position="86"/>
        <end position="109"/>
    </location>
</feature>
<dbReference type="InterPro" id="IPR018499">
    <property type="entry name" value="Tetraspanin/Peripherin"/>
</dbReference>
<proteinExistence type="predicted"/>
<evidence type="ECO:0000256" key="1">
    <source>
        <dbReference type="ARBA" id="ARBA00004141"/>
    </source>
</evidence>
<dbReference type="Gene3D" id="1.10.1450.10">
    <property type="entry name" value="Tetraspanin"/>
    <property type="match status" value="1"/>
</dbReference>
<sequence length="307" mass="34270">MVYCPPSVYLLKYALLLLNILLLIVSLSVVGLSLSSLHDSNIISALVGSNCFTYGNGIVFIIACINVPNFALAVTSLASNRFIFMLTYFAFAATTGSLGALGAVIGRYMDHQIENSIREWMRDTLIAEYGHPHGEEITFAWDHLQSNHRCCGMDDNDGDHIWAQSTWFRKQTKYPKKRVPLSCCPTCANVHQRYCSTPSSPSFGSKEELYLSRAICKEIERICRTDENGLANFDICAGGTAMAVWRRHIFINSRGCFAPFKEQLEVLAVRVSSAGCLFATILFACSFIAFRLLTVEYSRREYSLTTA</sequence>
<evidence type="ECO:0000256" key="5">
    <source>
        <dbReference type="SAM" id="Phobius"/>
    </source>
</evidence>